<sequence length="321" mass="38528">LQEWLIEKKELAEEYDQAGKLSNMSSLVPYKVFVSKQYTQHRVLESEIESNNDRIEQVFQYSSKRRDDYSKLLEDYLLTKNQNVVNTIVQYPRIADQLSESLGNFMILWENLRKLIRERGDYMVQLHRAIIFEDGWNELNRWLDKFFIEFLSFKSFDQLKQFEEHDEQDPSIMVESLIEQFTSEYNHNMKMIEGTTESSSNILDYLIQNKFMNQNWTNKANIPGCTSMNEVSSHLNKITECLINIDVKKKLLVELHFNYLPNLHYFQEHSKILSNLDNQNQNTEAESKMKSLIKKFWKIQIFVYEHTEELKAQKHIYQLYR</sequence>
<protein>
    <recommendedName>
        <fullName evidence="3">Spectrin beta</fullName>
    </recommendedName>
</protein>
<dbReference type="Gene3D" id="1.20.58.60">
    <property type="match status" value="1"/>
</dbReference>
<proteinExistence type="predicted"/>
<comment type="caution">
    <text evidence="1">The sequence shown here is derived from an EMBL/GenBank/DDBJ whole genome shotgun (WGS) entry which is preliminary data.</text>
</comment>
<evidence type="ECO:0008006" key="3">
    <source>
        <dbReference type="Google" id="ProtNLM"/>
    </source>
</evidence>
<evidence type="ECO:0000313" key="2">
    <source>
        <dbReference type="Proteomes" id="UP000290809"/>
    </source>
</evidence>
<feature type="non-terminal residue" evidence="1">
    <location>
        <position position="1"/>
    </location>
</feature>
<reference evidence="1 2" key="1">
    <citation type="journal article" date="2019" name="PLoS Pathog.">
        <title>Genome sequence of the bovine parasite Schistosoma bovis Tanzania.</title>
        <authorList>
            <person name="Oey H."/>
            <person name="Zakrzewski M."/>
            <person name="Gobert G."/>
            <person name="Gravermann K."/>
            <person name="Stoye J."/>
            <person name="Jones M."/>
            <person name="Mcmanus D."/>
            <person name="Krause L."/>
        </authorList>
    </citation>
    <scope>NUCLEOTIDE SEQUENCE [LARGE SCALE GENOMIC DNA]</scope>
    <source>
        <strain evidence="1 2">TAN1997</strain>
    </source>
</reference>
<dbReference type="Proteomes" id="UP000290809">
    <property type="component" value="Unassembled WGS sequence"/>
</dbReference>
<keyword evidence="2" id="KW-1185">Reference proteome</keyword>
<organism evidence="1 2">
    <name type="scientific">Schistosoma bovis</name>
    <name type="common">Blood fluke</name>
    <dbReference type="NCBI Taxonomy" id="6184"/>
    <lineage>
        <taxon>Eukaryota</taxon>
        <taxon>Metazoa</taxon>
        <taxon>Spiralia</taxon>
        <taxon>Lophotrochozoa</taxon>
        <taxon>Platyhelminthes</taxon>
        <taxon>Trematoda</taxon>
        <taxon>Digenea</taxon>
        <taxon>Strigeidida</taxon>
        <taxon>Schistosomatoidea</taxon>
        <taxon>Schistosomatidae</taxon>
        <taxon>Schistosoma</taxon>
    </lineage>
</organism>
<gene>
    <name evidence="1" type="ORF">DC041_0008778</name>
</gene>
<dbReference type="AlphaFoldDB" id="A0A430Q4Z2"/>
<name>A0A430Q4Z2_SCHBO</name>
<accession>A0A430Q4Z2</accession>
<evidence type="ECO:0000313" key="1">
    <source>
        <dbReference type="EMBL" id="RTG82768.1"/>
    </source>
</evidence>
<dbReference type="EMBL" id="QMKO01002705">
    <property type="protein sequence ID" value="RTG82768.1"/>
    <property type="molecule type" value="Genomic_DNA"/>
</dbReference>